<dbReference type="GO" id="GO:0044539">
    <property type="term" value="P:long-chain fatty acid import into cell"/>
    <property type="evidence" value="ECO:0007669"/>
    <property type="project" value="TreeGrafter"/>
</dbReference>
<evidence type="ECO:0000256" key="4">
    <source>
        <dbReference type="ARBA" id="ARBA00022840"/>
    </source>
</evidence>
<dbReference type="SUPFAM" id="SSF56801">
    <property type="entry name" value="Acetyl-CoA synthetase-like"/>
    <property type="match status" value="1"/>
</dbReference>
<keyword evidence="3" id="KW-0547">Nucleotide-binding</keyword>
<protein>
    <recommendedName>
        <fullName evidence="6">AMP-binding enzyme C-terminal domain-containing protein</fullName>
    </recommendedName>
</protein>
<dbReference type="EMBL" id="LAZR01003405">
    <property type="protein sequence ID" value="KKN18680.1"/>
    <property type="molecule type" value="Genomic_DNA"/>
</dbReference>
<sequence>MSTAYGVKIPFTDGNAGMAAIIPKSSINGFDFKDLATICGKNLTSYAMPIFLRFKSKLSTTATFKFKKVKLKREGFDIKKINEPLYVMLPGQSEYIPLTTEIYD</sequence>
<dbReference type="PANTHER" id="PTHR43107:SF15">
    <property type="entry name" value="FATTY ACID TRANSPORT PROTEIN 3, ISOFORM A"/>
    <property type="match status" value="1"/>
</dbReference>
<feature type="non-terminal residue" evidence="5">
    <location>
        <position position="104"/>
    </location>
</feature>
<dbReference type="PANTHER" id="PTHR43107">
    <property type="entry name" value="LONG-CHAIN FATTY ACID TRANSPORT PROTEIN"/>
    <property type="match status" value="1"/>
</dbReference>
<dbReference type="GO" id="GO:0005524">
    <property type="term" value="F:ATP binding"/>
    <property type="evidence" value="ECO:0007669"/>
    <property type="project" value="UniProtKB-KW"/>
</dbReference>
<dbReference type="GO" id="GO:0005886">
    <property type="term" value="C:plasma membrane"/>
    <property type="evidence" value="ECO:0007669"/>
    <property type="project" value="TreeGrafter"/>
</dbReference>
<evidence type="ECO:0000256" key="3">
    <source>
        <dbReference type="ARBA" id="ARBA00022741"/>
    </source>
</evidence>
<accession>A0A0F9NGK2</accession>
<dbReference type="GO" id="GO:0004467">
    <property type="term" value="F:long-chain fatty acid-CoA ligase activity"/>
    <property type="evidence" value="ECO:0007669"/>
    <property type="project" value="TreeGrafter"/>
</dbReference>
<proteinExistence type="inferred from homology"/>
<reference evidence="5" key="1">
    <citation type="journal article" date="2015" name="Nature">
        <title>Complex archaea that bridge the gap between prokaryotes and eukaryotes.</title>
        <authorList>
            <person name="Spang A."/>
            <person name="Saw J.H."/>
            <person name="Jorgensen S.L."/>
            <person name="Zaremba-Niedzwiedzka K."/>
            <person name="Martijn J."/>
            <person name="Lind A.E."/>
            <person name="van Eijk R."/>
            <person name="Schleper C."/>
            <person name="Guy L."/>
            <person name="Ettema T.J."/>
        </authorList>
    </citation>
    <scope>NUCLEOTIDE SEQUENCE</scope>
</reference>
<comment type="similarity">
    <text evidence="1">Belongs to the ATP-dependent AMP-binding enzyme family.</text>
</comment>
<evidence type="ECO:0000256" key="2">
    <source>
        <dbReference type="ARBA" id="ARBA00022598"/>
    </source>
</evidence>
<dbReference type="GO" id="GO:0005324">
    <property type="term" value="F:long-chain fatty acid transmembrane transporter activity"/>
    <property type="evidence" value="ECO:0007669"/>
    <property type="project" value="TreeGrafter"/>
</dbReference>
<keyword evidence="4" id="KW-0067">ATP-binding</keyword>
<evidence type="ECO:0008006" key="6">
    <source>
        <dbReference type="Google" id="ProtNLM"/>
    </source>
</evidence>
<evidence type="ECO:0000313" key="5">
    <source>
        <dbReference type="EMBL" id="KKN18680.1"/>
    </source>
</evidence>
<dbReference type="AlphaFoldDB" id="A0A0F9NGK2"/>
<gene>
    <name evidence="5" type="ORF">LCGC14_0953480</name>
</gene>
<evidence type="ECO:0000256" key="1">
    <source>
        <dbReference type="ARBA" id="ARBA00006432"/>
    </source>
</evidence>
<organism evidence="5">
    <name type="scientific">marine sediment metagenome</name>
    <dbReference type="NCBI Taxonomy" id="412755"/>
    <lineage>
        <taxon>unclassified sequences</taxon>
        <taxon>metagenomes</taxon>
        <taxon>ecological metagenomes</taxon>
    </lineage>
</organism>
<name>A0A0F9NGK2_9ZZZZ</name>
<keyword evidence="2" id="KW-0436">Ligase</keyword>
<comment type="caution">
    <text evidence="5">The sequence shown here is derived from an EMBL/GenBank/DDBJ whole genome shotgun (WGS) entry which is preliminary data.</text>
</comment>